<dbReference type="EMBL" id="KK584611">
    <property type="protein sequence ID" value="KDO15720.1"/>
    <property type="molecule type" value="Genomic_DNA"/>
</dbReference>
<dbReference type="GO" id="GO:0016020">
    <property type="term" value="C:membrane"/>
    <property type="evidence" value="ECO:0007669"/>
    <property type="project" value="UniProtKB-SubCell"/>
</dbReference>
<evidence type="ECO:0000256" key="5">
    <source>
        <dbReference type="SAM" id="Phobius"/>
    </source>
</evidence>
<dbReference type="RefSeq" id="XP_012213571.1">
    <property type="nucleotide sequence ID" value="XM_012358181.1"/>
</dbReference>
<feature type="non-terminal residue" evidence="7">
    <location>
        <position position="93"/>
    </location>
</feature>
<dbReference type="InterPro" id="IPR013057">
    <property type="entry name" value="AA_transpt_TM"/>
</dbReference>
<gene>
    <name evidence="7" type="ORF">SPRG_18737</name>
</gene>
<feature type="transmembrane region" description="Helical" evidence="5">
    <location>
        <begin position="63"/>
        <end position="85"/>
    </location>
</feature>
<dbReference type="OrthoDB" id="40134at2759"/>
<dbReference type="Proteomes" id="UP000030745">
    <property type="component" value="Unassembled WGS sequence"/>
</dbReference>
<accession>A0A067BG82</accession>
<evidence type="ECO:0000259" key="6">
    <source>
        <dbReference type="Pfam" id="PF01490"/>
    </source>
</evidence>
<keyword evidence="3 5" id="KW-1133">Transmembrane helix</keyword>
<evidence type="ECO:0000256" key="3">
    <source>
        <dbReference type="ARBA" id="ARBA00022989"/>
    </source>
</evidence>
<feature type="domain" description="Amino acid transporter transmembrane" evidence="6">
    <location>
        <begin position="36"/>
        <end position="92"/>
    </location>
</feature>
<evidence type="ECO:0000313" key="7">
    <source>
        <dbReference type="EMBL" id="KDO15720.1"/>
    </source>
</evidence>
<keyword evidence="8" id="KW-1185">Reference proteome</keyword>
<reference evidence="7 8" key="1">
    <citation type="journal article" date="2013" name="PLoS Genet.">
        <title>Distinctive expansion of potential virulence genes in the genome of the oomycete fish pathogen Saprolegnia parasitica.</title>
        <authorList>
            <person name="Jiang R.H."/>
            <person name="de Bruijn I."/>
            <person name="Haas B.J."/>
            <person name="Belmonte R."/>
            <person name="Lobach L."/>
            <person name="Christie J."/>
            <person name="van den Ackerveken G."/>
            <person name="Bottin A."/>
            <person name="Bulone V."/>
            <person name="Diaz-Moreno S.M."/>
            <person name="Dumas B."/>
            <person name="Fan L."/>
            <person name="Gaulin E."/>
            <person name="Govers F."/>
            <person name="Grenville-Briggs L.J."/>
            <person name="Horner N.R."/>
            <person name="Levin J.Z."/>
            <person name="Mammella M."/>
            <person name="Meijer H.J."/>
            <person name="Morris P."/>
            <person name="Nusbaum C."/>
            <person name="Oome S."/>
            <person name="Phillips A.J."/>
            <person name="van Rooyen D."/>
            <person name="Rzeszutek E."/>
            <person name="Saraiva M."/>
            <person name="Secombes C.J."/>
            <person name="Seidl M.F."/>
            <person name="Snel B."/>
            <person name="Stassen J.H."/>
            <person name="Sykes S."/>
            <person name="Tripathy S."/>
            <person name="van den Berg H."/>
            <person name="Vega-Arreguin J.C."/>
            <person name="Wawra S."/>
            <person name="Young S.K."/>
            <person name="Zeng Q."/>
            <person name="Dieguez-Uribeondo J."/>
            <person name="Russ C."/>
            <person name="Tyler B.M."/>
            <person name="van West P."/>
        </authorList>
    </citation>
    <scope>NUCLEOTIDE SEQUENCE [LARGE SCALE GENOMIC DNA]</scope>
    <source>
        <strain evidence="7 8">CBS 223.65</strain>
    </source>
</reference>
<dbReference type="AlphaFoldDB" id="A0A067BG82"/>
<evidence type="ECO:0000256" key="2">
    <source>
        <dbReference type="ARBA" id="ARBA00022692"/>
    </source>
</evidence>
<evidence type="ECO:0000256" key="1">
    <source>
        <dbReference type="ARBA" id="ARBA00004370"/>
    </source>
</evidence>
<evidence type="ECO:0000256" key="4">
    <source>
        <dbReference type="ARBA" id="ARBA00023136"/>
    </source>
</evidence>
<organism evidence="7 8">
    <name type="scientific">Saprolegnia parasitica (strain CBS 223.65)</name>
    <dbReference type="NCBI Taxonomy" id="695850"/>
    <lineage>
        <taxon>Eukaryota</taxon>
        <taxon>Sar</taxon>
        <taxon>Stramenopiles</taxon>
        <taxon>Oomycota</taxon>
        <taxon>Saprolegniomycetes</taxon>
        <taxon>Saprolegniales</taxon>
        <taxon>Saprolegniaceae</taxon>
        <taxon>Saprolegnia</taxon>
    </lineage>
</organism>
<dbReference type="Pfam" id="PF01490">
    <property type="entry name" value="Aa_trans"/>
    <property type="match status" value="1"/>
</dbReference>
<evidence type="ECO:0000313" key="8">
    <source>
        <dbReference type="Proteomes" id="UP000030745"/>
    </source>
</evidence>
<dbReference type="KEGG" id="spar:SPRG_18737"/>
<feature type="transmembrane region" description="Helical" evidence="5">
    <location>
        <begin position="34"/>
        <end position="56"/>
    </location>
</feature>
<protein>
    <recommendedName>
        <fullName evidence="6">Amino acid transporter transmembrane domain-containing protein</fullName>
    </recommendedName>
</protein>
<dbReference type="GeneID" id="24140258"/>
<dbReference type="VEuPathDB" id="FungiDB:SPRG_18737"/>
<name>A0A067BG82_SAPPC</name>
<keyword evidence="2 5" id="KW-0812">Transmembrane</keyword>
<keyword evidence="4 5" id="KW-0472">Membrane</keyword>
<proteinExistence type="predicted"/>
<comment type="subcellular location">
    <subcellularLocation>
        <location evidence="1">Membrane</location>
    </subcellularLocation>
</comment>
<sequence>MYASLETPSADAKVHVETNHVDDEVVAAYAAPGAYLKACVLRTVMVVVMVIIAIIWKDHFSDLLDFVGASSTALSCMILPIVFYLKTFRTTLS</sequence>